<reference evidence="1 2" key="1">
    <citation type="submission" date="2020-08" db="EMBL/GenBank/DDBJ databases">
        <title>A Genomic Blueprint of the Chicken Gut Microbiome.</title>
        <authorList>
            <person name="Gilroy R."/>
            <person name="Ravi A."/>
            <person name="Getino M."/>
            <person name="Pursley I."/>
            <person name="Horton D.L."/>
            <person name="Alikhan N.-F."/>
            <person name="Baker D."/>
            <person name="Gharbi K."/>
            <person name="Hall N."/>
            <person name="Watson M."/>
            <person name="Adriaenssens E.M."/>
            <person name="Foster-Nyarko E."/>
            <person name="Jarju S."/>
            <person name="Secka A."/>
            <person name="Antonio M."/>
            <person name="Oren A."/>
            <person name="Chaudhuri R."/>
            <person name="La Ragione R.M."/>
            <person name="Hildebrand F."/>
            <person name="Pallen M.J."/>
        </authorList>
    </citation>
    <scope>NUCLEOTIDE SEQUENCE [LARGE SCALE GENOMIC DNA]</scope>
    <source>
        <strain evidence="1 2">Sa2BVA9</strain>
    </source>
</reference>
<proteinExistence type="predicted"/>
<organism evidence="1 2">
    <name type="scientific">Paenibacillus gallinarum</name>
    <dbReference type="NCBI Taxonomy" id="2762232"/>
    <lineage>
        <taxon>Bacteria</taxon>
        <taxon>Bacillati</taxon>
        <taxon>Bacillota</taxon>
        <taxon>Bacilli</taxon>
        <taxon>Bacillales</taxon>
        <taxon>Paenibacillaceae</taxon>
        <taxon>Paenibacillus</taxon>
    </lineage>
</organism>
<dbReference type="EMBL" id="JACSQL010000002">
    <property type="protein sequence ID" value="MBD7968102.1"/>
    <property type="molecule type" value="Genomic_DNA"/>
</dbReference>
<keyword evidence="2" id="KW-1185">Reference proteome</keyword>
<dbReference type="RefSeq" id="WP_191799298.1">
    <property type="nucleotide sequence ID" value="NZ_JACSQL010000002.1"/>
</dbReference>
<evidence type="ECO:0000313" key="1">
    <source>
        <dbReference type="EMBL" id="MBD7968102.1"/>
    </source>
</evidence>
<dbReference type="Pfam" id="PF13028">
    <property type="entry name" value="DUF3889"/>
    <property type="match status" value="1"/>
</dbReference>
<sequence>MKNSLTSKIKRSLAAGSLLLILLPSSIWVQYTMPTAHAEPAYAKWGVIAVKKAETKYGAPVKDYAHIGRTVISESIAEEKFRLLIKKENQEFTVEVTVRFNPQTDELSNVDFTAIN</sequence>
<gene>
    <name evidence="1" type="ORF">H9647_08500</name>
</gene>
<comment type="caution">
    <text evidence="1">The sequence shown here is derived from an EMBL/GenBank/DDBJ whole genome shotgun (WGS) entry which is preliminary data.</text>
</comment>
<evidence type="ECO:0000313" key="2">
    <source>
        <dbReference type="Proteomes" id="UP000608071"/>
    </source>
</evidence>
<name>A0ABR8SX77_9BACL</name>
<accession>A0ABR8SX77</accession>
<dbReference type="Proteomes" id="UP000608071">
    <property type="component" value="Unassembled WGS sequence"/>
</dbReference>
<dbReference type="Gene3D" id="3.10.450.390">
    <property type="entry name" value="Protein of unknown function DUF3889"/>
    <property type="match status" value="1"/>
</dbReference>
<dbReference type="InterPro" id="IPR024987">
    <property type="entry name" value="DUF3889"/>
</dbReference>
<protein>
    <submittedName>
        <fullName evidence="1">DUF3889 domain-containing protein</fullName>
    </submittedName>
</protein>